<protein>
    <recommendedName>
        <fullName evidence="4">O-methyltransferase C-terminal domain-containing protein</fullName>
    </recommendedName>
</protein>
<evidence type="ECO:0000256" key="1">
    <source>
        <dbReference type="ARBA" id="ARBA00022603"/>
    </source>
</evidence>
<evidence type="ECO:0000256" key="2">
    <source>
        <dbReference type="ARBA" id="ARBA00022679"/>
    </source>
</evidence>
<evidence type="ECO:0000259" key="4">
    <source>
        <dbReference type="Pfam" id="PF00891"/>
    </source>
</evidence>
<reference evidence="5 6" key="1">
    <citation type="submission" date="2015-06" db="EMBL/GenBank/DDBJ databases">
        <title>Draft genome of the ant-associated black yeast Phialophora attae CBS 131958.</title>
        <authorList>
            <person name="Moreno L.F."/>
            <person name="Stielow B.J."/>
            <person name="de Hoog S."/>
            <person name="Vicente V.A."/>
            <person name="Weiss V.A."/>
            <person name="de Vries M."/>
            <person name="Cruz L.M."/>
            <person name="Souza E.M."/>
        </authorList>
    </citation>
    <scope>NUCLEOTIDE SEQUENCE [LARGE SCALE GENOMIC DNA]</scope>
    <source>
        <strain evidence="5 6">CBS 131958</strain>
    </source>
</reference>
<gene>
    <name evidence="5" type="ORF">AB675_5495</name>
</gene>
<proteinExistence type="predicted"/>
<accession>A0A0N1HBS8</accession>
<organism evidence="5 6">
    <name type="scientific">Cyphellophora attinorum</name>
    <dbReference type="NCBI Taxonomy" id="1664694"/>
    <lineage>
        <taxon>Eukaryota</taxon>
        <taxon>Fungi</taxon>
        <taxon>Dikarya</taxon>
        <taxon>Ascomycota</taxon>
        <taxon>Pezizomycotina</taxon>
        <taxon>Eurotiomycetes</taxon>
        <taxon>Chaetothyriomycetidae</taxon>
        <taxon>Chaetothyriales</taxon>
        <taxon>Cyphellophoraceae</taxon>
        <taxon>Cyphellophora</taxon>
    </lineage>
</organism>
<evidence type="ECO:0000313" key="6">
    <source>
        <dbReference type="Proteomes" id="UP000038010"/>
    </source>
</evidence>
<dbReference type="OrthoDB" id="1606438at2759"/>
<dbReference type="GO" id="GO:0008171">
    <property type="term" value="F:O-methyltransferase activity"/>
    <property type="evidence" value="ECO:0007669"/>
    <property type="project" value="InterPro"/>
</dbReference>
<keyword evidence="3" id="KW-0949">S-adenosyl-L-methionine</keyword>
<evidence type="ECO:0000313" key="5">
    <source>
        <dbReference type="EMBL" id="KPI41905.1"/>
    </source>
</evidence>
<dbReference type="GO" id="GO:0032259">
    <property type="term" value="P:methylation"/>
    <property type="evidence" value="ECO:0007669"/>
    <property type="project" value="UniProtKB-KW"/>
</dbReference>
<keyword evidence="6" id="KW-1185">Reference proteome</keyword>
<dbReference type="InterPro" id="IPR001077">
    <property type="entry name" value="COMT_C"/>
</dbReference>
<dbReference type="RefSeq" id="XP_018001868.1">
    <property type="nucleotide sequence ID" value="XM_018145708.1"/>
</dbReference>
<dbReference type="PANTHER" id="PTHR43712">
    <property type="entry name" value="PUTATIVE (AFU_ORTHOLOGUE AFUA_4G14580)-RELATED"/>
    <property type="match status" value="1"/>
</dbReference>
<evidence type="ECO:0000256" key="3">
    <source>
        <dbReference type="ARBA" id="ARBA00022691"/>
    </source>
</evidence>
<dbReference type="VEuPathDB" id="FungiDB:AB675_5495"/>
<dbReference type="GeneID" id="28737588"/>
<dbReference type="InterPro" id="IPR016461">
    <property type="entry name" value="COMT-like"/>
</dbReference>
<dbReference type="SUPFAM" id="SSF53335">
    <property type="entry name" value="S-adenosyl-L-methionine-dependent methyltransferases"/>
    <property type="match status" value="1"/>
</dbReference>
<dbReference type="EMBL" id="LFJN01000008">
    <property type="protein sequence ID" value="KPI41905.1"/>
    <property type="molecule type" value="Genomic_DNA"/>
</dbReference>
<name>A0A0N1HBS8_9EURO</name>
<dbReference type="InterPro" id="IPR029063">
    <property type="entry name" value="SAM-dependent_MTases_sf"/>
</dbReference>
<dbReference type="Proteomes" id="UP000038010">
    <property type="component" value="Unassembled WGS sequence"/>
</dbReference>
<dbReference type="Gene3D" id="3.40.50.150">
    <property type="entry name" value="Vaccinia Virus protein VP39"/>
    <property type="match status" value="1"/>
</dbReference>
<sequence>MHRTNTSYLSALRASINDKLLQLEDQISSADPHSRPHLFEATPWPFLDDPEYLPPQPVFDLLDDLRLDLRALDSLVTPTRFKLVEIGNLPYKVAALETAVLLNVAEAIESAPFHGYAPLADLAKLWMSMSINLAASFACLPASSSSKKPSAECMGSAGGISKDITSPDTKHSFAERDAPFCKVVSKSGKTFAEYMGDPENAAMVELSGEGVVGWLNKLTRASLLGDYPWEELNEGSVIIDLGAGAGDSGMDVMRKFPNKHFKWVYQDFGPVLDMLKKSYPSELQQQVSNGDITFVLQDYFEPNVSAGNVWYARGVLHEYDDEQVLQLLGHITSAMRKTPGARMILNEVLNSSPAIIPVSAAETVPSEHIPNKQSALASTANTMTWSTFSLFGGKERSYEEYEVLLNKGGLRVNRLYKFRTFTVMMECLLQEESDA</sequence>
<dbReference type="Pfam" id="PF00891">
    <property type="entry name" value="Methyltransf_2"/>
    <property type="match status" value="1"/>
</dbReference>
<dbReference type="AlphaFoldDB" id="A0A0N1HBS8"/>
<dbReference type="PANTHER" id="PTHR43712:SF2">
    <property type="entry name" value="O-METHYLTRANSFERASE CICE"/>
    <property type="match status" value="1"/>
</dbReference>
<keyword evidence="1" id="KW-0489">Methyltransferase</keyword>
<dbReference type="PROSITE" id="PS51683">
    <property type="entry name" value="SAM_OMT_II"/>
    <property type="match status" value="1"/>
</dbReference>
<dbReference type="STRING" id="1664694.A0A0N1HBS8"/>
<comment type="caution">
    <text evidence="5">The sequence shown here is derived from an EMBL/GenBank/DDBJ whole genome shotgun (WGS) entry which is preliminary data.</text>
</comment>
<keyword evidence="2" id="KW-0808">Transferase</keyword>
<feature type="domain" description="O-methyltransferase C-terminal" evidence="4">
    <location>
        <begin position="232"/>
        <end position="409"/>
    </location>
</feature>